<dbReference type="PANTHER" id="PTHR35312">
    <property type="entry name" value="OS07G0641800 PROTEIN"/>
    <property type="match status" value="1"/>
</dbReference>
<dbReference type="AlphaFoldDB" id="A0A7J7DZ41"/>
<comment type="caution">
    <text evidence="1">The sequence shown here is derived from an EMBL/GenBank/DDBJ whole genome shotgun (WGS) entry which is preliminary data.</text>
</comment>
<keyword evidence="2" id="KW-1185">Reference proteome</keyword>
<dbReference type="InParanoid" id="A0A7J7DZ41"/>
<dbReference type="OrthoDB" id="1932122at2759"/>
<reference evidence="1 2" key="1">
    <citation type="journal article" date="2020" name="Nat. Commun.">
        <title>Genome of Tripterygium wilfordii and identification of cytochrome P450 involved in triptolide biosynthesis.</title>
        <authorList>
            <person name="Tu L."/>
            <person name="Su P."/>
            <person name="Zhang Z."/>
            <person name="Gao L."/>
            <person name="Wang J."/>
            <person name="Hu T."/>
            <person name="Zhou J."/>
            <person name="Zhang Y."/>
            <person name="Zhao Y."/>
            <person name="Liu Y."/>
            <person name="Song Y."/>
            <person name="Tong Y."/>
            <person name="Lu Y."/>
            <person name="Yang J."/>
            <person name="Xu C."/>
            <person name="Jia M."/>
            <person name="Peters R.J."/>
            <person name="Huang L."/>
            <person name="Gao W."/>
        </authorList>
    </citation>
    <scope>NUCLEOTIDE SEQUENCE [LARGE SCALE GENOMIC DNA]</scope>
    <source>
        <strain evidence="2">cv. XIE 37</strain>
        <tissue evidence="1">Leaf</tissue>
    </source>
</reference>
<protein>
    <submittedName>
        <fullName evidence="1">Uncharacterized protein</fullName>
    </submittedName>
</protein>
<dbReference type="Proteomes" id="UP000593562">
    <property type="component" value="Unassembled WGS sequence"/>
</dbReference>
<accession>A0A7J7DZ41</accession>
<name>A0A7J7DZ41_TRIWF</name>
<gene>
    <name evidence="1" type="ORF">HS088_TW02G00643</name>
</gene>
<dbReference type="FunCoup" id="A0A7J7DZ41">
    <property type="interactions" value="2192"/>
</dbReference>
<proteinExistence type="predicted"/>
<organism evidence="1 2">
    <name type="scientific">Tripterygium wilfordii</name>
    <name type="common">Thunder God vine</name>
    <dbReference type="NCBI Taxonomy" id="458696"/>
    <lineage>
        <taxon>Eukaryota</taxon>
        <taxon>Viridiplantae</taxon>
        <taxon>Streptophyta</taxon>
        <taxon>Embryophyta</taxon>
        <taxon>Tracheophyta</taxon>
        <taxon>Spermatophyta</taxon>
        <taxon>Magnoliopsida</taxon>
        <taxon>eudicotyledons</taxon>
        <taxon>Gunneridae</taxon>
        <taxon>Pentapetalae</taxon>
        <taxon>rosids</taxon>
        <taxon>fabids</taxon>
        <taxon>Celastrales</taxon>
        <taxon>Celastraceae</taxon>
        <taxon>Tripterygium</taxon>
    </lineage>
</organism>
<sequence length="116" mass="13425">MDESEFRRLLNLFPVVRPRDYHVDLDPSRQSTSRSTQNELQEWQDAWGEADKNKLNDQGIVSVPQDPFWEKLRSAAVRKVGAAEAERLCEAFQQVHNRLVHEEMTVEGALKFLNSS</sequence>
<evidence type="ECO:0000313" key="2">
    <source>
        <dbReference type="Proteomes" id="UP000593562"/>
    </source>
</evidence>
<evidence type="ECO:0000313" key="1">
    <source>
        <dbReference type="EMBL" id="KAF5751628.1"/>
    </source>
</evidence>
<dbReference type="PANTHER" id="PTHR35312:SF1">
    <property type="entry name" value="OS07G0641800 PROTEIN"/>
    <property type="match status" value="1"/>
</dbReference>
<dbReference type="EMBL" id="JAAARO010000002">
    <property type="protein sequence ID" value="KAF5751628.1"/>
    <property type="molecule type" value="Genomic_DNA"/>
</dbReference>